<evidence type="ECO:0000256" key="1">
    <source>
        <dbReference type="SAM" id="MobiDB-lite"/>
    </source>
</evidence>
<dbReference type="Proteomes" id="UP001198374">
    <property type="component" value="Unassembled WGS sequence"/>
</dbReference>
<evidence type="ECO:0000313" key="3">
    <source>
        <dbReference type="EMBL" id="MCA2095931.1"/>
    </source>
</evidence>
<dbReference type="RefSeq" id="WP_209773155.1">
    <property type="nucleotide sequence ID" value="NZ_JAGGLO010000003.1"/>
</dbReference>
<feature type="compositionally biased region" description="Basic and acidic residues" evidence="1">
    <location>
        <begin position="617"/>
        <end position="638"/>
    </location>
</feature>
<feature type="compositionally biased region" description="Basic and acidic residues" evidence="1">
    <location>
        <begin position="601"/>
        <end position="611"/>
    </location>
</feature>
<evidence type="ECO:0008006" key="5">
    <source>
        <dbReference type="Google" id="ProtNLM"/>
    </source>
</evidence>
<evidence type="ECO:0000313" key="4">
    <source>
        <dbReference type="Proteomes" id="UP001198374"/>
    </source>
</evidence>
<reference evidence="4" key="1">
    <citation type="submission" date="2023-07" db="EMBL/GenBank/DDBJ databases">
        <title>FDA dAtabase for Regulatory Grade micrObial Sequences (FDA-ARGOS): Supporting development and validation of Infectious Disease Dx tests.</title>
        <authorList>
            <person name="Sproer C."/>
            <person name="Gronow S."/>
            <person name="Severitt S."/>
            <person name="Schroder I."/>
            <person name="Tallon L."/>
            <person name="Sadzewicz L."/>
            <person name="Zhao X."/>
            <person name="Boylan J."/>
            <person name="Ott S."/>
            <person name="Bowen H."/>
            <person name="Vavikolanu K."/>
            <person name="Hazen T."/>
            <person name="Aluvathingal J."/>
            <person name="Nadendla S."/>
            <person name="Lowell S."/>
            <person name="Myers T."/>
            <person name="Yan Y."/>
        </authorList>
    </citation>
    <scope>NUCLEOTIDE SEQUENCE [LARGE SCALE GENOMIC DNA]</scope>
    <source>
        <strain evidence="4">FDAARGOS_1538</strain>
    </source>
</reference>
<feature type="signal peptide" evidence="2">
    <location>
        <begin position="1"/>
        <end position="27"/>
    </location>
</feature>
<accession>A0ABS7YW18</accession>
<feature type="region of interest" description="Disordered" evidence="1">
    <location>
        <begin position="44"/>
        <end position="67"/>
    </location>
</feature>
<name>A0ABS7YW18_9FIRM</name>
<evidence type="ECO:0000256" key="2">
    <source>
        <dbReference type="SAM" id="SignalP"/>
    </source>
</evidence>
<gene>
    <name evidence="3" type="ORF">LDJ82_03270</name>
</gene>
<organism evidence="3 4">
    <name type="scientific">Anaerococcus degeneri</name>
    <dbReference type="NCBI Taxonomy" id="361500"/>
    <lineage>
        <taxon>Bacteria</taxon>
        <taxon>Bacillati</taxon>
        <taxon>Bacillota</taxon>
        <taxon>Tissierellia</taxon>
        <taxon>Tissierellales</taxon>
        <taxon>Peptoniphilaceae</taxon>
        <taxon>Anaerococcus</taxon>
    </lineage>
</organism>
<proteinExistence type="predicted"/>
<feature type="region of interest" description="Disordered" evidence="1">
    <location>
        <begin position="601"/>
        <end position="638"/>
    </location>
</feature>
<sequence>MKNRRNNVGIGILSIALALALPLNANATGTPQLIEKNEVITQSAVEPKQEAPTTPTTNTTRQLDKNTNYISQRDKEAENKIQVKVYPVELKSEVKGVGNTAQLSYEFAIKGSDLPEEYTISVFALRDSKVKNFELDNFISEDKVTIAGEEMTKSAEKIAGEDIFGFRIKTKFTYKASVKAVVTIGDDDEAGDYSLYYMITTKDKTAIGKMDANLEKVGDYNFVKTNEQIKRDYDLSDNDKVNPFENLPFTKYLLNDTDEEKNLTDFMDLIAVKFGSYNLVATYINPNSDELQTDVIDNPKEYTIPANSLVRFDVRTKEDTTNLIKDSEIAAFNLEITEDGKAPISLMSLMANKQVGKSRSAVVSPDMAKLIEKERATLKMLYPKLDQETLDVKSLAQAISKQKNKLNELIDGQFLPIQPMAGFQNQLNPTGQNPKSVVELNQYMDAEDIEVRNLAKAIRDVTADIHELIQQALLDYELDSLSKLEKEHPDLAKEEYKNIARLVKEAETVSKKANNKLIQLDEIILTDNQTDPLLIQKKGAKPVLNLGMLTPLTKINNLTKDSPKESERNFSANLEKKLQEAVKKVETVTIGDKENKKLDTVKEDKDKDPNKKLIVVDPKKKTESKETNEEKAKEEKAKIEPRINTPIFVKYLQTLKSRGELLDNK</sequence>
<keyword evidence="4" id="KW-1185">Reference proteome</keyword>
<feature type="chain" id="PRO_5045090180" description="NEAT domain-containing protein" evidence="2">
    <location>
        <begin position="28"/>
        <end position="665"/>
    </location>
</feature>
<comment type="caution">
    <text evidence="3">The sequence shown here is derived from an EMBL/GenBank/DDBJ whole genome shotgun (WGS) entry which is preliminary data.</text>
</comment>
<dbReference type="EMBL" id="JAIWIY010000001">
    <property type="protein sequence ID" value="MCA2095931.1"/>
    <property type="molecule type" value="Genomic_DNA"/>
</dbReference>
<protein>
    <recommendedName>
        <fullName evidence="5">NEAT domain-containing protein</fullName>
    </recommendedName>
</protein>
<keyword evidence="2" id="KW-0732">Signal</keyword>